<proteinExistence type="predicted"/>
<dbReference type="Proteomes" id="UP000175968">
    <property type="component" value="Chromosome"/>
</dbReference>
<reference evidence="1 2" key="1">
    <citation type="submission" date="2016-10" db="EMBL/GenBank/DDBJ databases">
        <title>Flavobacterium gilvum sp. nov., isolated from stream water.</title>
        <authorList>
            <person name="Shin S.-K."/>
            <person name="Cho Y.-J."/>
            <person name="Yi H."/>
        </authorList>
    </citation>
    <scope>NUCLEOTIDE SEQUENCE [LARGE SCALE GENOMIC DNA]</scope>
    <source>
        <strain evidence="1 2">EM1308</strain>
    </source>
</reference>
<gene>
    <name evidence="1" type="ORF">EM308_11885</name>
</gene>
<organism evidence="1 2">
    <name type="scientific">Flavobacterium gilvum</name>
    <dbReference type="NCBI Taxonomy" id="1492737"/>
    <lineage>
        <taxon>Bacteria</taxon>
        <taxon>Pseudomonadati</taxon>
        <taxon>Bacteroidota</taxon>
        <taxon>Flavobacteriia</taxon>
        <taxon>Flavobacteriales</taxon>
        <taxon>Flavobacteriaceae</taxon>
        <taxon>Flavobacterium</taxon>
    </lineage>
</organism>
<sequence length="71" mass="8511">MVIFVIKGNRKLYDIQTIKNVLKVPKSKVQRLLNKQDAEIVKYKNLHLYPERTLFNLMELILIEKLDRIDD</sequence>
<evidence type="ECO:0000313" key="2">
    <source>
        <dbReference type="Proteomes" id="UP000175968"/>
    </source>
</evidence>
<protein>
    <submittedName>
        <fullName evidence="1">Uncharacterized protein</fullName>
    </submittedName>
</protein>
<dbReference type="AlphaFoldDB" id="A0AAC9I672"/>
<evidence type="ECO:0000313" key="1">
    <source>
        <dbReference type="EMBL" id="AOW10146.1"/>
    </source>
</evidence>
<dbReference type="EMBL" id="CP017479">
    <property type="protein sequence ID" value="AOW10146.1"/>
    <property type="molecule type" value="Genomic_DNA"/>
</dbReference>
<name>A0AAC9I672_9FLAO</name>
<accession>A0AAC9I672</accession>
<keyword evidence="2" id="KW-1185">Reference proteome</keyword>
<dbReference type="KEGG" id="fgl:EM308_11885"/>
<dbReference type="RefSeq" id="WP_035638840.1">
    <property type="nucleotide sequence ID" value="NZ_JNCP01000086.1"/>
</dbReference>